<dbReference type="Gene3D" id="3.10.28.10">
    <property type="entry name" value="Homing endonucleases"/>
    <property type="match status" value="1"/>
</dbReference>
<gene>
    <name evidence="5" type="ORF">DQ384_05365</name>
</gene>
<evidence type="ECO:0000259" key="4">
    <source>
        <dbReference type="PROSITE" id="PS50819"/>
    </source>
</evidence>
<evidence type="ECO:0000313" key="5">
    <source>
        <dbReference type="EMBL" id="RCG31972.1"/>
    </source>
</evidence>
<feature type="domain" description="DOD-type homing endonuclease" evidence="4">
    <location>
        <begin position="636"/>
        <end position="769"/>
    </location>
</feature>
<dbReference type="NCBIfam" id="TIGR01443">
    <property type="entry name" value="intein_Cterm"/>
    <property type="match status" value="1"/>
</dbReference>
<comment type="caution">
    <text evidence="5">The sequence shown here is derived from an EMBL/GenBank/DDBJ whole genome shotgun (WGS) entry which is preliminary data.</text>
</comment>
<dbReference type="GO" id="GO:0016539">
    <property type="term" value="P:intein-mediated protein splicing"/>
    <property type="evidence" value="ECO:0007669"/>
    <property type="project" value="InterPro"/>
</dbReference>
<dbReference type="InterPro" id="IPR027434">
    <property type="entry name" value="Homing_endonucl"/>
</dbReference>
<dbReference type="NCBIfam" id="TIGR01630">
    <property type="entry name" value="psiM2_ORF9"/>
    <property type="match status" value="1"/>
</dbReference>
<dbReference type="GO" id="GO:0004519">
    <property type="term" value="F:endonuclease activity"/>
    <property type="evidence" value="ECO:0007669"/>
    <property type="project" value="InterPro"/>
</dbReference>
<keyword evidence="2" id="KW-0068">Autocatalytic cleavage</keyword>
<evidence type="ECO:0000313" key="6">
    <source>
        <dbReference type="Proteomes" id="UP000253094"/>
    </source>
</evidence>
<dbReference type="InterPro" id="IPR030934">
    <property type="entry name" value="Intein_C"/>
</dbReference>
<dbReference type="InterPro" id="IPR003587">
    <property type="entry name" value="Hint_dom_N"/>
</dbReference>
<proteinExistence type="predicted"/>
<dbReference type="Pfam" id="PF17289">
    <property type="entry name" value="Terminase_6C"/>
    <property type="match status" value="1"/>
</dbReference>
<dbReference type="SUPFAM" id="SSF51294">
    <property type="entry name" value="Hedgehog/intein (Hint) domain"/>
    <property type="match status" value="1"/>
</dbReference>
<reference evidence="5 6" key="1">
    <citation type="submission" date="2018-06" db="EMBL/GenBank/DDBJ databases">
        <title>Sphaerisporangium craniellae sp. nov., isolated from a marine sponge in the South China Sea.</title>
        <authorList>
            <person name="Li L."/>
        </authorList>
    </citation>
    <scope>NUCLEOTIDE SEQUENCE [LARGE SCALE GENOMIC DNA]</scope>
    <source>
        <strain evidence="5 6">CCTCC AA 208026</strain>
    </source>
</reference>
<dbReference type="InterPro" id="IPR004042">
    <property type="entry name" value="Intein_endonuc_central"/>
</dbReference>
<dbReference type="InterPro" id="IPR006517">
    <property type="entry name" value="Phage_terminase_lsu-like_C"/>
</dbReference>
<sequence>MTATIWDIAARRAAAIYGTPTHRWTTPGQLAAAIDPSTVQTEALDLIDEALVDVAEGRCDRLIITVPPQEGKSTRVTTVGPLWMLTRNPDLRIAIACYAQDLADEFGRNIRNHITSNDGTDGSLDLGLRIAPDNGAARRWRIAGRRGGVRAVGLTAGLTGKAAEAIFIDDPIADLIQANSTAWREVVWGFWTAVANTRLAPGAPVVVILTRWHEDDLVGRLLAAEDAHRWRVINIPAQADHDPAKGETDPLGREPGEYLNSARGRTVEQWEQIRVAVGSRVWNALYQGRPTAPEGDLFERGWWREYTSPRWIVRDDGSYWAINPDEVIQSWDMAFKDTDSSDWVVGQVWARWGLQVYLLDQVRERLSFVETRKAVRRLAVKWPQATLKLVEDKANGTAVINSLQRTVAGLIAEEPHGSKYARAAAISPFVEAGQVLLPAPELAPWVGEFIDECVIGSTVIITRHGLIPASEIKVGDEVLTHRGRFRPVTATSVREAPELVTIRAKTLDPITLTPNHPVFAMTVRRNVAGLLAPIGKEWVPAGEVSCRTAVLSARGEIEPSHKPHHAMTFPVLDPDQELQEIDLRAWFDIKLPEAKTEGLGRKTYAIVDDGETIRINSARAQSLRYRQVLDRRFGRICGLYLAEGSYSTGRVFWSLHKDETEFAEEITSFLRERWGINSHVASLGKANPNCINVTASLRRMERFFAEFGRGAANKRIPWWAWEAPAAFIEGLVSGWLDGDGHKTAQGWKGTTTSPHLAWGIRLLATRLDKWALLSWSEPRKPSLIGKHTVTPRHATFSVDLLDREKATHVFDGEHVGLWVKETGPAGNGTVYNFTVAEDESYVTTGGAVHNCASFPNGRHDDQVDGTSQAINRLLLAPLLAGTLIVGDDELDEELDDYEISPI</sequence>
<keyword evidence="6" id="KW-1185">Reference proteome</keyword>
<dbReference type="PROSITE" id="PS50817">
    <property type="entry name" value="INTEIN_N_TER"/>
    <property type="match status" value="1"/>
</dbReference>
<accession>A0A367FQ54</accession>
<dbReference type="RefSeq" id="WP_114027587.1">
    <property type="nucleotide sequence ID" value="NZ_QOIL01000003.1"/>
</dbReference>
<evidence type="ECO:0000256" key="2">
    <source>
        <dbReference type="ARBA" id="ARBA00022813"/>
    </source>
</evidence>
<dbReference type="InterPro" id="IPR006141">
    <property type="entry name" value="Intein_N"/>
</dbReference>
<dbReference type="CDD" id="cd00081">
    <property type="entry name" value="Hint"/>
    <property type="match status" value="1"/>
</dbReference>
<dbReference type="SMART" id="SM00306">
    <property type="entry name" value="HintN"/>
    <property type="match status" value="1"/>
</dbReference>
<organism evidence="5 6">
    <name type="scientific">Sphaerisporangium album</name>
    <dbReference type="NCBI Taxonomy" id="509200"/>
    <lineage>
        <taxon>Bacteria</taxon>
        <taxon>Bacillati</taxon>
        <taxon>Actinomycetota</taxon>
        <taxon>Actinomycetes</taxon>
        <taxon>Streptosporangiales</taxon>
        <taxon>Streptosporangiaceae</taxon>
        <taxon>Sphaerisporangium</taxon>
    </lineage>
</organism>
<dbReference type="SUPFAM" id="SSF55608">
    <property type="entry name" value="Homing endonucleases"/>
    <property type="match status" value="1"/>
</dbReference>
<dbReference type="EMBL" id="QOIL01000003">
    <property type="protein sequence ID" value="RCG31972.1"/>
    <property type="molecule type" value="Genomic_DNA"/>
</dbReference>
<dbReference type="OrthoDB" id="4519042at2"/>
<dbReference type="AlphaFoldDB" id="A0A367FQ54"/>
<evidence type="ECO:0000256" key="3">
    <source>
        <dbReference type="ARBA" id="ARBA00023000"/>
    </source>
</evidence>
<protein>
    <recommendedName>
        <fullName evidence="4">DOD-type homing endonuclease domain-containing protein</fullName>
    </recommendedName>
</protein>
<keyword evidence="3" id="KW-0651">Protein splicing</keyword>
<dbReference type="PROSITE" id="PS50819">
    <property type="entry name" value="INTEIN_ENDONUCLEASE"/>
    <property type="match status" value="1"/>
</dbReference>
<dbReference type="Proteomes" id="UP000253094">
    <property type="component" value="Unassembled WGS sequence"/>
</dbReference>
<dbReference type="InterPro" id="IPR036844">
    <property type="entry name" value="Hint_dom_sf"/>
</dbReference>
<evidence type="ECO:0000256" key="1">
    <source>
        <dbReference type="ARBA" id="ARBA00022612"/>
    </source>
</evidence>
<dbReference type="InterPro" id="IPR035421">
    <property type="entry name" value="Terminase_6C"/>
</dbReference>
<name>A0A367FQ54_9ACTN</name>
<dbReference type="PROSITE" id="PS50818">
    <property type="entry name" value="INTEIN_C_TER"/>
    <property type="match status" value="1"/>
</dbReference>
<dbReference type="Gene3D" id="2.170.16.10">
    <property type="entry name" value="Hedgehog/Intein (Hint) domain"/>
    <property type="match status" value="1"/>
</dbReference>
<keyword evidence="1" id="KW-1188">Viral release from host cell</keyword>